<dbReference type="Proteomes" id="UP000219565">
    <property type="component" value="Unassembled WGS sequence"/>
</dbReference>
<gene>
    <name evidence="2" type="ORF">SAMN04244553_6661</name>
</gene>
<evidence type="ECO:0000256" key="1">
    <source>
        <dbReference type="SAM" id="SignalP"/>
    </source>
</evidence>
<dbReference type="PROSITE" id="PS51257">
    <property type="entry name" value="PROKAR_LIPOPROTEIN"/>
    <property type="match status" value="1"/>
</dbReference>
<reference evidence="2 3" key="1">
    <citation type="submission" date="2017-09" db="EMBL/GenBank/DDBJ databases">
        <authorList>
            <person name="Ehlers B."/>
            <person name="Leendertz F.H."/>
        </authorList>
    </citation>
    <scope>NUCLEOTIDE SEQUENCE [LARGE SCALE GENOMIC DNA]</scope>
    <source>
        <strain evidence="2 3">DSM 45537</strain>
    </source>
</reference>
<dbReference type="STRING" id="1379680.GCA_001612615_04555"/>
<dbReference type="EMBL" id="OBEG01000009">
    <property type="protein sequence ID" value="SNY89642.1"/>
    <property type="molecule type" value="Genomic_DNA"/>
</dbReference>
<name>A0A285LXK4_9NOCA</name>
<protein>
    <submittedName>
        <fullName evidence="2">Plastocyanin</fullName>
    </submittedName>
</protein>
<dbReference type="SUPFAM" id="SSF49503">
    <property type="entry name" value="Cupredoxins"/>
    <property type="match status" value="1"/>
</dbReference>
<evidence type="ECO:0000313" key="2">
    <source>
        <dbReference type="EMBL" id="SNY89642.1"/>
    </source>
</evidence>
<dbReference type="Gene3D" id="2.60.40.420">
    <property type="entry name" value="Cupredoxins - blue copper proteins"/>
    <property type="match status" value="1"/>
</dbReference>
<proteinExistence type="predicted"/>
<dbReference type="AlphaFoldDB" id="A0A285LXK4"/>
<keyword evidence="1" id="KW-0732">Signal</keyword>
<organism evidence="2 3">
    <name type="scientific">Nocardia amikacinitolerans</name>
    <dbReference type="NCBI Taxonomy" id="756689"/>
    <lineage>
        <taxon>Bacteria</taxon>
        <taxon>Bacillati</taxon>
        <taxon>Actinomycetota</taxon>
        <taxon>Actinomycetes</taxon>
        <taxon>Mycobacteriales</taxon>
        <taxon>Nocardiaceae</taxon>
        <taxon>Nocardia</taxon>
    </lineage>
</organism>
<feature type="chain" id="PRO_5012944826" evidence="1">
    <location>
        <begin position="24"/>
        <end position="129"/>
    </location>
</feature>
<evidence type="ECO:0000313" key="3">
    <source>
        <dbReference type="Proteomes" id="UP000219565"/>
    </source>
</evidence>
<dbReference type="InterPro" id="IPR008972">
    <property type="entry name" value="Cupredoxin"/>
</dbReference>
<dbReference type="OrthoDB" id="574459at2"/>
<accession>A0A285LXK4</accession>
<feature type="signal peptide" evidence="1">
    <location>
        <begin position="1"/>
        <end position="23"/>
    </location>
</feature>
<keyword evidence="3" id="KW-1185">Reference proteome</keyword>
<sequence length="129" mass="13758">MRAVRGVGRPIRLAAVLPLIALAAACGDESEEDPAASSPLPGPPPIPAVTITIQDLAYTRTPPITPNANITVVNNDLVEHSITSKRPGLFDHDIDPGQSVTFPAPAEIGSHPFYCRYHGLMDGWLSVRQ</sequence>
<dbReference type="RefSeq" id="WP_143861596.1">
    <property type="nucleotide sequence ID" value="NZ_JAMTCV010000012.1"/>
</dbReference>